<dbReference type="EMBL" id="SLUB01000036">
    <property type="protein sequence ID" value="THE10991.1"/>
    <property type="molecule type" value="Genomic_DNA"/>
</dbReference>
<evidence type="ECO:0000313" key="2">
    <source>
        <dbReference type="Proteomes" id="UP000306477"/>
    </source>
</evidence>
<dbReference type="InterPro" id="IPR016181">
    <property type="entry name" value="Acyl_CoA_acyltransferase"/>
</dbReference>
<sequence length="148" mass="16522">MKQIRTANEQDIEKVSAFLGQAEVSSEGVASIIDHFILLEDAEQKILATLGIERIEQDGLLRSLVISPGVDQTNLLTLFKSAISLAKHKELKRLFLATNKQASIQFFAMLGFEQVKMDELPGHIESSNHISQLLKKADPMFMVSQIEK</sequence>
<dbReference type="SUPFAM" id="SSF55729">
    <property type="entry name" value="Acyl-CoA N-acyltransferases (Nat)"/>
    <property type="match status" value="1"/>
</dbReference>
<dbReference type="Proteomes" id="UP000306477">
    <property type="component" value="Unassembled WGS sequence"/>
</dbReference>
<protein>
    <recommendedName>
        <fullName evidence="3">N-acetyltransferase domain-containing protein</fullName>
    </recommendedName>
</protein>
<organism evidence="1 2">
    <name type="scientific">Bacillus timonensis</name>
    <dbReference type="NCBI Taxonomy" id="1033734"/>
    <lineage>
        <taxon>Bacteria</taxon>
        <taxon>Bacillati</taxon>
        <taxon>Bacillota</taxon>
        <taxon>Bacilli</taxon>
        <taxon>Bacillales</taxon>
        <taxon>Bacillaceae</taxon>
        <taxon>Bacillus</taxon>
    </lineage>
</organism>
<reference evidence="1 2" key="1">
    <citation type="journal article" date="2019" name="Indoor Air">
        <title>Impacts of indoor surface finishes on bacterial viability.</title>
        <authorList>
            <person name="Hu J."/>
            <person name="Maamar S.B."/>
            <person name="Glawe A.J."/>
            <person name="Gottel N."/>
            <person name="Gilbert J.A."/>
            <person name="Hartmann E.M."/>
        </authorList>
    </citation>
    <scope>NUCLEOTIDE SEQUENCE [LARGE SCALE GENOMIC DNA]</scope>
    <source>
        <strain evidence="1 2">AF060A6</strain>
    </source>
</reference>
<dbReference type="RefSeq" id="WP_136380733.1">
    <property type="nucleotide sequence ID" value="NZ_SLUB01000036.1"/>
</dbReference>
<gene>
    <name evidence="1" type="ORF">E1I69_16850</name>
</gene>
<dbReference type="Gene3D" id="3.40.630.30">
    <property type="match status" value="1"/>
</dbReference>
<dbReference type="AlphaFoldDB" id="A0A4S3PN54"/>
<keyword evidence="2" id="KW-1185">Reference proteome</keyword>
<accession>A0A4S3PN54</accession>
<comment type="caution">
    <text evidence="1">The sequence shown here is derived from an EMBL/GenBank/DDBJ whole genome shotgun (WGS) entry which is preliminary data.</text>
</comment>
<evidence type="ECO:0000313" key="1">
    <source>
        <dbReference type="EMBL" id="THE10991.1"/>
    </source>
</evidence>
<proteinExistence type="predicted"/>
<evidence type="ECO:0008006" key="3">
    <source>
        <dbReference type="Google" id="ProtNLM"/>
    </source>
</evidence>
<dbReference type="OrthoDB" id="2678531at2"/>
<name>A0A4S3PN54_9BACI</name>
<dbReference type="STRING" id="1033734.GCA_000285535_02565"/>